<proteinExistence type="predicted"/>
<keyword evidence="3" id="KW-1185">Reference proteome</keyword>
<feature type="chain" id="PRO_5047183098" description="Lipoprotein" evidence="1">
    <location>
        <begin position="22"/>
        <end position="142"/>
    </location>
</feature>
<accession>A0ABV2Q4K9</accession>
<evidence type="ECO:0000313" key="3">
    <source>
        <dbReference type="Proteomes" id="UP001549320"/>
    </source>
</evidence>
<protein>
    <recommendedName>
        <fullName evidence="4">Lipoprotein</fullName>
    </recommendedName>
</protein>
<sequence length="142" mass="16079">MSIFRSITFAALLIGTLVGCASVRQQDLDAWVGAPVEALDTHPLFLTMPMYRTRTESGIETRNYVNGKEVEQCFTRFDARRNDNKYVGHSAFTTCSENRIVCNNLFYIQGSKVLRYAPTGDCFTNDSVKPQWDYLPPKPVGR</sequence>
<gene>
    <name evidence="2" type="ORF">ABIE13_001076</name>
</gene>
<dbReference type="Proteomes" id="UP001549320">
    <property type="component" value="Unassembled WGS sequence"/>
</dbReference>
<name>A0ABV2Q4K9_9BURK</name>
<dbReference type="PROSITE" id="PS51257">
    <property type="entry name" value="PROKAR_LIPOPROTEIN"/>
    <property type="match status" value="1"/>
</dbReference>
<keyword evidence="1" id="KW-0732">Signal</keyword>
<comment type="caution">
    <text evidence="2">The sequence shown here is derived from an EMBL/GenBank/DDBJ whole genome shotgun (WGS) entry which is preliminary data.</text>
</comment>
<evidence type="ECO:0000313" key="2">
    <source>
        <dbReference type="EMBL" id="MET4575976.1"/>
    </source>
</evidence>
<reference evidence="2 3" key="1">
    <citation type="submission" date="2024-06" db="EMBL/GenBank/DDBJ databases">
        <title>Sorghum-associated microbial communities from plants grown in Nebraska, USA.</title>
        <authorList>
            <person name="Schachtman D."/>
        </authorList>
    </citation>
    <scope>NUCLEOTIDE SEQUENCE [LARGE SCALE GENOMIC DNA]</scope>
    <source>
        <strain evidence="2 3">2709</strain>
    </source>
</reference>
<feature type="signal peptide" evidence="1">
    <location>
        <begin position="1"/>
        <end position="21"/>
    </location>
</feature>
<evidence type="ECO:0000256" key="1">
    <source>
        <dbReference type="SAM" id="SignalP"/>
    </source>
</evidence>
<dbReference type="RefSeq" id="WP_354441787.1">
    <property type="nucleotide sequence ID" value="NZ_JBEPSH010000002.1"/>
</dbReference>
<evidence type="ECO:0008006" key="4">
    <source>
        <dbReference type="Google" id="ProtNLM"/>
    </source>
</evidence>
<organism evidence="2 3">
    <name type="scientific">Ottowia thiooxydans</name>
    <dbReference type="NCBI Taxonomy" id="219182"/>
    <lineage>
        <taxon>Bacteria</taxon>
        <taxon>Pseudomonadati</taxon>
        <taxon>Pseudomonadota</taxon>
        <taxon>Betaproteobacteria</taxon>
        <taxon>Burkholderiales</taxon>
        <taxon>Comamonadaceae</taxon>
        <taxon>Ottowia</taxon>
    </lineage>
</organism>
<dbReference type="EMBL" id="JBEPSH010000002">
    <property type="protein sequence ID" value="MET4575976.1"/>
    <property type="molecule type" value="Genomic_DNA"/>
</dbReference>